<evidence type="ECO:0000313" key="1">
    <source>
        <dbReference type="EMBL" id="KAK8477371.1"/>
    </source>
</evidence>
<sequence length="93" mass="10034">MMKWFVGFPFRALGPTALPELVHPWPVYSGKTKTTTTTMAPIRGSTGVLDHKIWKCQAYRGSVSATHGRSGSDGGEVEDSKRVGSGLGQWVKG</sequence>
<organism evidence="1 2">
    <name type="scientific">Hibiscus sabdariffa</name>
    <name type="common">roselle</name>
    <dbReference type="NCBI Taxonomy" id="183260"/>
    <lineage>
        <taxon>Eukaryota</taxon>
        <taxon>Viridiplantae</taxon>
        <taxon>Streptophyta</taxon>
        <taxon>Embryophyta</taxon>
        <taxon>Tracheophyta</taxon>
        <taxon>Spermatophyta</taxon>
        <taxon>Magnoliopsida</taxon>
        <taxon>eudicotyledons</taxon>
        <taxon>Gunneridae</taxon>
        <taxon>Pentapetalae</taxon>
        <taxon>rosids</taxon>
        <taxon>malvids</taxon>
        <taxon>Malvales</taxon>
        <taxon>Malvaceae</taxon>
        <taxon>Malvoideae</taxon>
        <taxon>Hibiscus</taxon>
    </lineage>
</organism>
<gene>
    <name evidence="1" type="ORF">V6N12_013816</name>
</gene>
<reference evidence="1 2" key="1">
    <citation type="journal article" date="2024" name="G3 (Bethesda)">
        <title>Genome assembly of Hibiscus sabdariffa L. provides insights into metabolisms of medicinal natural products.</title>
        <authorList>
            <person name="Kim T."/>
        </authorList>
    </citation>
    <scope>NUCLEOTIDE SEQUENCE [LARGE SCALE GENOMIC DNA]</scope>
    <source>
        <strain evidence="1">TK-2024</strain>
        <tissue evidence="1">Old leaves</tissue>
    </source>
</reference>
<protein>
    <submittedName>
        <fullName evidence="1">Uncharacterized protein</fullName>
    </submittedName>
</protein>
<proteinExistence type="predicted"/>
<name>A0ABR1ZBI8_9ROSI</name>
<evidence type="ECO:0000313" key="2">
    <source>
        <dbReference type="Proteomes" id="UP001472677"/>
    </source>
</evidence>
<dbReference type="EMBL" id="JBBPBM010002531">
    <property type="protein sequence ID" value="KAK8477371.1"/>
    <property type="molecule type" value="Genomic_DNA"/>
</dbReference>
<dbReference type="Proteomes" id="UP001472677">
    <property type="component" value="Unassembled WGS sequence"/>
</dbReference>
<accession>A0ABR1ZBI8</accession>
<keyword evidence="2" id="KW-1185">Reference proteome</keyword>
<comment type="caution">
    <text evidence="1">The sequence shown here is derived from an EMBL/GenBank/DDBJ whole genome shotgun (WGS) entry which is preliminary data.</text>
</comment>